<protein>
    <submittedName>
        <fullName evidence="2">20013_t:CDS:1</fullName>
    </submittedName>
</protein>
<gene>
    <name evidence="2" type="ORF">CPELLU_LOCUS19650</name>
</gene>
<accession>A0A9N9KDS9</accession>
<reference evidence="2" key="1">
    <citation type="submission" date="2021-06" db="EMBL/GenBank/DDBJ databases">
        <authorList>
            <person name="Kallberg Y."/>
            <person name="Tangrot J."/>
            <person name="Rosling A."/>
        </authorList>
    </citation>
    <scope>NUCLEOTIDE SEQUENCE</scope>
    <source>
        <strain evidence="2">FL966</strain>
    </source>
</reference>
<proteinExistence type="predicted"/>
<feature type="compositionally biased region" description="Basic and acidic residues" evidence="1">
    <location>
        <begin position="209"/>
        <end position="226"/>
    </location>
</feature>
<comment type="caution">
    <text evidence="2">The sequence shown here is derived from an EMBL/GenBank/DDBJ whole genome shotgun (WGS) entry which is preliminary data.</text>
</comment>
<feature type="non-terminal residue" evidence="2">
    <location>
        <position position="239"/>
    </location>
</feature>
<name>A0A9N9KDS9_9GLOM</name>
<feature type="region of interest" description="Disordered" evidence="1">
    <location>
        <begin position="202"/>
        <end position="239"/>
    </location>
</feature>
<keyword evidence="3" id="KW-1185">Reference proteome</keyword>
<dbReference type="AlphaFoldDB" id="A0A9N9KDS9"/>
<dbReference type="EMBL" id="CAJVQA010049434">
    <property type="protein sequence ID" value="CAG8820598.1"/>
    <property type="molecule type" value="Genomic_DNA"/>
</dbReference>
<evidence type="ECO:0000256" key="1">
    <source>
        <dbReference type="SAM" id="MobiDB-lite"/>
    </source>
</evidence>
<evidence type="ECO:0000313" key="2">
    <source>
        <dbReference type="EMBL" id="CAG8820598.1"/>
    </source>
</evidence>
<organism evidence="2 3">
    <name type="scientific">Cetraspora pellucida</name>
    <dbReference type="NCBI Taxonomy" id="1433469"/>
    <lineage>
        <taxon>Eukaryota</taxon>
        <taxon>Fungi</taxon>
        <taxon>Fungi incertae sedis</taxon>
        <taxon>Mucoromycota</taxon>
        <taxon>Glomeromycotina</taxon>
        <taxon>Glomeromycetes</taxon>
        <taxon>Diversisporales</taxon>
        <taxon>Gigasporaceae</taxon>
        <taxon>Cetraspora</taxon>
    </lineage>
</organism>
<evidence type="ECO:0000313" key="3">
    <source>
        <dbReference type="Proteomes" id="UP000789759"/>
    </source>
</evidence>
<dbReference type="OrthoDB" id="2401299at2759"/>
<sequence length="239" mass="27357">PIYPQYTPPNSDDMRRMKTSQNKSVISCKSLVAESKQNKKVTMPNLFSESDNQLLELLSPAMRKKIIDPSTKNKWVESLEYMQCRIEDIIIPDVFVDTASECLGINKVLNEAVGWNLGMAPNFFLRHNSDHIMKLEEGHKDVPISIKYKNKWVTETGHVVVIDDGKPDYLLCLETPWIRKPIKNNVLSSLYTTVIRDNNSKNQTFDSSTKIDTKEEVASNKEKESQVSDSFTEDLKKKT</sequence>
<dbReference type="Proteomes" id="UP000789759">
    <property type="component" value="Unassembled WGS sequence"/>
</dbReference>